<dbReference type="Pfam" id="PF03022">
    <property type="entry name" value="MRJP"/>
    <property type="match status" value="1"/>
</dbReference>
<keyword evidence="6" id="KW-1185">Reference proteome</keyword>
<dbReference type="PANTHER" id="PTHR10009:SF18">
    <property type="entry name" value="PROTEIN YELLOW-LIKE PROTEIN"/>
    <property type="match status" value="1"/>
</dbReference>
<sequence length="385" mass="41615">MRPFRPRTTGHRGVLPPLLLGLALCLGAGVTQGGAATPTRTESPALKVAYTSQRVMNAVAVSDDGRVFVSFPYWGGGDTPGPTVAELSPDGTAHPYPDAKWNDWATSHDNDHAFVRVNAIRFGPDGKLWVVDSGEANVGGAPNPPTGAKAKLVVIDITTGQVVRTISLAAASTPHTYIDDLRFHGTTLFLTDAGDPGLVVVDMKTGQQRRVLEHARSTTDERPMYAEGQLLISNGRPARVHADQLEVSPDGTRLYFQPSSGPMWVVPTAALEDAHLSPAALEKQVRLFHDTPTTGGTAIDGDGNLYVSDTNLLRVLRITPTGQVSTLVADRRLVWADAMWIAHDGALWIPAVQLNRTATFERDGRSHLELPVTIYRMDLHLRPVR</sequence>
<reference evidence="4 6" key="1">
    <citation type="submission" date="2019-06" db="EMBL/GenBank/DDBJ databases">
        <title>Whole genome shotgun sequence of Komagataeibacter hansenii NBRC 14820.</title>
        <authorList>
            <person name="Hosoyama A."/>
            <person name="Uohara A."/>
            <person name="Ohji S."/>
            <person name="Ichikawa N."/>
        </authorList>
    </citation>
    <scope>NUCLEOTIDE SEQUENCE [LARGE SCALE GENOMIC DNA]</scope>
    <source>
        <strain evidence="4 6">NBRC 14820</strain>
    </source>
</reference>
<dbReference type="InterPro" id="IPR017996">
    <property type="entry name" value="MRJP/yellow-related"/>
</dbReference>
<evidence type="ECO:0000313" key="6">
    <source>
        <dbReference type="Proteomes" id="UP000319478"/>
    </source>
</evidence>
<reference evidence="5" key="2">
    <citation type="journal article" date="2021" name="Polymers (Basel)">
        <title>Highly Stretchable Bacterial Cellulose Produced by Komagataeibacter hansenii SI1.</title>
        <authorList>
            <person name="Cielecka I."/>
            <person name="Ryngajllo M."/>
            <person name="Maniukiewicz W."/>
            <person name="Bielecki S."/>
        </authorList>
    </citation>
    <scope>NUCLEOTIDE SEQUENCE</scope>
    <source>
        <strain evidence="5">SI1</strain>
    </source>
</reference>
<gene>
    <name evidence="4" type="ORF">GHA01_19460</name>
    <name evidence="5" type="ORF">K1W68_03220</name>
</gene>
<evidence type="ECO:0000313" key="4">
    <source>
        <dbReference type="EMBL" id="GEC64097.1"/>
    </source>
</evidence>
<name>A0AAW5EN18_NOVHA</name>
<keyword evidence="3" id="KW-0732">Signal</keyword>
<comment type="subcellular location">
    <subcellularLocation>
        <location evidence="1">Secreted</location>
    </subcellularLocation>
</comment>
<reference evidence="5" key="3">
    <citation type="submission" date="2022-03" db="EMBL/GenBank/DDBJ databases">
        <authorList>
            <person name="Ryngajllo M."/>
            <person name="Jacek P."/>
            <person name="Kubiak K."/>
        </authorList>
    </citation>
    <scope>NUCLEOTIDE SEQUENCE</scope>
    <source>
        <strain evidence="5">SI1</strain>
    </source>
</reference>
<comment type="caution">
    <text evidence="5">The sequence shown here is derived from an EMBL/GenBank/DDBJ whole genome shotgun (WGS) entry which is preliminary data.</text>
</comment>
<dbReference type="InterPro" id="IPR011042">
    <property type="entry name" value="6-blade_b-propeller_TolB-like"/>
</dbReference>
<evidence type="ECO:0000256" key="1">
    <source>
        <dbReference type="ARBA" id="ARBA00004613"/>
    </source>
</evidence>
<dbReference type="Gene3D" id="2.120.10.30">
    <property type="entry name" value="TolB, C-terminal domain"/>
    <property type="match status" value="1"/>
</dbReference>
<feature type="chain" id="PRO_5043834639" evidence="3">
    <location>
        <begin position="29"/>
        <end position="385"/>
    </location>
</feature>
<evidence type="ECO:0000256" key="2">
    <source>
        <dbReference type="ARBA" id="ARBA00022525"/>
    </source>
</evidence>
<dbReference type="Proteomes" id="UP001202887">
    <property type="component" value="Unassembled WGS sequence"/>
</dbReference>
<evidence type="ECO:0000256" key="3">
    <source>
        <dbReference type="SAM" id="SignalP"/>
    </source>
</evidence>
<evidence type="ECO:0000313" key="7">
    <source>
        <dbReference type="Proteomes" id="UP001202887"/>
    </source>
</evidence>
<protein>
    <submittedName>
        <fullName evidence="5">Major royal jelly family protein</fullName>
    </submittedName>
</protein>
<dbReference type="EMBL" id="JAIBCX010000005">
    <property type="protein sequence ID" value="MCJ8353009.1"/>
    <property type="molecule type" value="Genomic_DNA"/>
</dbReference>
<dbReference type="RefSeq" id="WP_003621402.1">
    <property type="nucleotide sequence ID" value="NZ_BJNN01000103.1"/>
</dbReference>
<feature type="signal peptide" evidence="3">
    <location>
        <begin position="1"/>
        <end position="28"/>
    </location>
</feature>
<organism evidence="5 7">
    <name type="scientific">Novacetimonas hansenii</name>
    <name type="common">Komagataeibacter hansenii</name>
    <dbReference type="NCBI Taxonomy" id="436"/>
    <lineage>
        <taxon>Bacteria</taxon>
        <taxon>Pseudomonadati</taxon>
        <taxon>Pseudomonadota</taxon>
        <taxon>Alphaproteobacteria</taxon>
        <taxon>Acetobacterales</taxon>
        <taxon>Acetobacteraceae</taxon>
        <taxon>Novacetimonas</taxon>
    </lineage>
</organism>
<proteinExistence type="predicted"/>
<dbReference type="EMBL" id="BJNN01000103">
    <property type="protein sequence ID" value="GEC64097.1"/>
    <property type="molecule type" value="Genomic_DNA"/>
</dbReference>
<dbReference type="GO" id="GO:0005576">
    <property type="term" value="C:extracellular region"/>
    <property type="evidence" value="ECO:0007669"/>
    <property type="project" value="UniProtKB-SubCell"/>
</dbReference>
<keyword evidence="2" id="KW-0964">Secreted</keyword>
<accession>A0AAW5EN18</accession>
<dbReference type="SUPFAM" id="SSF63829">
    <property type="entry name" value="Calcium-dependent phosphotriesterase"/>
    <property type="match status" value="1"/>
</dbReference>
<dbReference type="AlphaFoldDB" id="A0AAW5EN18"/>
<evidence type="ECO:0000313" key="5">
    <source>
        <dbReference type="EMBL" id="MCJ8353009.1"/>
    </source>
</evidence>
<dbReference type="Proteomes" id="UP000319478">
    <property type="component" value="Unassembled WGS sequence"/>
</dbReference>
<dbReference type="PANTHER" id="PTHR10009">
    <property type="entry name" value="PROTEIN YELLOW-RELATED"/>
    <property type="match status" value="1"/>
</dbReference>